<dbReference type="InterPro" id="IPR036860">
    <property type="entry name" value="SH2_dom_sf"/>
</dbReference>
<keyword evidence="2" id="KW-1185">Reference proteome</keyword>
<comment type="caution">
    <text evidence="1">The sequence shown here is derived from an EMBL/GenBank/DDBJ whole genome shotgun (WGS) entry which is preliminary data.</text>
</comment>
<dbReference type="EMBL" id="RAHX01000001">
    <property type="protein sequence ID" value="RJY09089.1"/>
    <property type="molecule type" value="Genomic_DNA"/>
</dbReference>
<dbReference type="SUPFAM" id="SSF55550">
    <property type="entry name" value="SH2 domain"/>
    <property type="match status" value="1"/>
</dbReference>
<proteinExistence type="predicted"/>
<accession>A0A419RTJ0</accession>
<name>A0A419RTJ0_9SPHN</name>
<sequence>MTGCSDSGLTLEENELLQSARIAVRECHRSICETKFWENGSCAEAQFLLNSPKYGDLLVSNSRSSEDFYILAQLTEKKLNDLYITSLEQELGSTISRPNYCQRDLPMNFPAEKLVAPEIFELGMTRVSD</sequence>
<reference evidence="1 2" key="1">
    <citation type="journal article" date="2017" name="Int. J. Syst. Evol. Microbiol.">
        <title>Erythrobacter aquimixticola sp. nov., isolated from the junction between the ocean and a freshwater spring.</title>
        <authorList>
            <person name="Park S."/>
            <person name="Jung Y.T."/>
            <person name="Choi S.J."/>
            <person name="Yoon J.H."/>
        </authorList>
    </citation>
    <scope>NUCLEOTIDE SEQUENCE [LARGE SCALE GENOMIC DNA]</scope>
    <source>
        <strain evidence="1 2">JSSK-14</strain>
    </source>
</reference>
<evidence type="ECO:0000313" key="2">
    <source>
        <dbReference type="Proteomes" id="UP000285232"/>
    </source>
</evidence>
<dbReference type="Proteomes" id="UP000285232">
    <property type="component" value="Unassembled WGS sequence"/>
</dbReference>
<protein>
    <submittedName>
        <fullName evidence="1">Uncharacterized protein</fullName>
    </submittedName>
</protein>
<organism evidence="1 2">
    <name type="scientific">Aurantiacibacter aquimixticola</name>
    <dbReference type="NCBI Taxonomy" id="1958945"/>
    <lineage>
        <taxon>Bacteria</taxon>
        <taxon>Pseudomonadati</taxon>
        <taxon>Pseudomonadota</taxon>
        <taxon>Alphaproteobacteria</taxon>
        <taxon>Sphingomonadales</taxon>
        <taxon>Erythrobacteraceae</taxon>
        <taxon>Aurantiacibacter</taxon>
    </lineage>
</organism>
<dbReference type="AlphaFoldDB" id="A0A419RTJ0"/>
<gene>
    <name evidence="1" type="ORF">D6201_06690</name>
</gene>
<evidence type="ECO:0000313" key="1">
    <source>
        <dbReference type="EMBL" id="RJY09089.1"/>
    </source>
</evidence>